<evidence type="ECO:0000313" key="4">
    <source>
        <dbReference type="Proteomes" id="UP000316759"/>
    </source>
</evidence>
<dbReference type="SMART" id="SM00053">
    <property type="entry name" value="DYNc"/>
    <property type="match status" value="1"/>
</dbReference>
<dbReference type="GO" id="GO:0005874">
    <property type="term" value="C:microtubule"/>
    <property type="evidence" value="ECO:0007669"/>
    <property type="project" value="TreeGrafter"/>
</dbReference>
<organism evidence="3 4">
    <name type="scientific">Fasciola gigantica</name>
    <name type="common">Giant liver fluke</name>
    <dbReference type="NCBI Taxonomy" id="46835"/>
    <lineage>
        <taxon>Eukaryota</taxon>
        <taxon>Metazoa</taxon>
        <taxon>Spiralia</taxon>
        <taxon>Lophotrochozoa</taxon>
        <taxon>Platyhelminthes</taxon>
        <taxon>Trematoda</taxon>
        <taxon>Digenea</taxon>
        <taxon>Plagiorchiida</taxon>
        <taxon>Echinostomata</taxon>
        <taxon>Echinostomatoidea</taxon>
        <taxon>Fasciolidae</taxon>
        <taxon>Fasciola</taxon>
    </lineage>
</organism>
<dbReference type="InterPro" id="IPR030381">
    <property type="entry name" value="G_DYNAMIN_dom"/>
</dbReference>
<evidence type="ECO:0000256" key="1">
    <source>
        <dbReference type="RuleBase" id="RU003932"/>
    </source>
</evidence>
<dbReference type="AlphaFoldDB" id="A0A504YRS4"/>
<dbReference type="GO" id="GO:0008017">
    <property type="term" value="F:microtubule binding"/>
    <property type="evidence" value="ECO:0007669"/>
    <property type="project" value="TreeGrafter"/>
</dbReference>
<gene>
    <name evidence="3" type="ORF">FGIG_05070</name>
</gene>
<dbReference type="GO" id="GO:0098793">
    <property type="term" value="C:presynapse"/>
    <property type="evidence" value="ECO:0007669"/>
    <property type="project" value="GOC"/>
</dbReference>
<sequence length="147" mass="16109">MSGNTGLEQLIPLVNKLQDAFSSLGLPLNLDLPQIAVVGSQSAGKSSVLENFVGRDFLPRGSGIVTRRPLVLQLINARSEYAEFLHLKNKQFTNFDEVRKEIEAETDRVTGVNKGISNLPINLRVYSPNGELLTLPATGSLKLICYQ</sequence>
<dbReference type="GO" id="GO:0005737">
    <property type="term" value="C:cytoplasm"/>
    <property type="evidence" value="ECO:0007669"/>
    <property type="project" value="TreeGrafter"/>
</dbReference>
<keyword evidence="1" id="KW-0342">GTP-binding</keyword>
<comment type="caution">
    <text evidence="3">The sequence shown here is derived from an EMBL/GenBank/DDBJ whole genome shotgun (WGS) entry which is preliminary data.</text>
</comment>
<dbReference type="EMBL" id="SUNJ01006028">
    <property type="protein sequence ID" value="TPP63129.1"/>
    <property type="molecule type" value="Genomic_DNA"/>
</dbReference>
<dbReference type="GO" id="GO:0031623">
    <property type="term" value="P:receptor internalization"/>
    <property type="evidence" value="ECO:0007669"/>
    <property type="project" value="TreeGrafter"/>
</dbReference>
<dbReference type="GO" id="GO:0005525">
    <property type="term" value="F:GTP binding"/>
    <property type="evidence" value="ECO:0007669"/>
    <property type="project" value="UniProtKB-KW"/>
</dbReference>
<dbReference type="PROSITE" id="PS00410">
    <property type="entry name" value="G_DYNAMIN_1"/>
    <property type="match status" value="1"/>
</dbReference>
<dbReference type="PROSITE" id="PS51718">
    <property type="entry name" value="G_DYNAMIN_2"/>
    <property type="match status" value="1"/>
</dbReference>
<dbReference type="Pfam" id="PF00350">
    <property type="entry name" value="Dynamin_N"/>
    <property type="match status" value="1"/>
</dbReference>
<dbReference type="InterPro" id="IPR027417">
    <property type="entry name" value="P-loop_NTPase"/>
</dbReference>
<name>A0A504YRS4_FASGI</name>
<evidence type="ECO:0000259" key="2">
    <source>
        <dbReference type="PROSITE" id="PS51718"/>
    </source>
</evidence>
<dbReference type="GO" id="GO:0003924">
    <property type="term" value="F:GTPase activity"/>
    <property type="evidence" value="ECO:0007669"/>
    <property type="project" value="InterPro"/>
</dbReference>
<comment type="similarity">
    <text evidence="1">Belongs to the TRAFAC class dynamin-like GTPase superfamily. Dynamin/Fzo/YdjA family.</text>
</comment>
<accession>A0A504YRS4</accession>
<protein>
    <submittedName>
        <fullName evidence="3">DYN1</fullName>
    </submittedName>
</protein>
<dbReference type="STRING" id="46835.A0A504YRS4"/>
<dbReference type="PANTHER" id="PTHR11566">
    <property type="entry name" value="DYNAMIN"/>
    <property type="match status" value="1"/>
</dbReference>
<dbReference type="Gene3D" id="3.40.50.300">
    <property type="entry name" value="P-loop containing nucleotide triphosphate hydrolases"/>
    <property type="match status" value="1"/>
</dbReference>
<dbReference type="PANTHER" id="PTHR11566:SF54">
    <property type="entry name" value="DYNAMIN-3"/>
    <property type="match status" value="1"/>
</dbReference>
<evidence type="ECO:0000313" key="3">
    <source>
        <dbReference type="EMBL" id="TPP63129.1"/>
    </source>
</evidence>
<proteinExistence type="inferred from homology"/>
<dbReference type="InterPro" id="IPR045063">
    <property type="entry name" value="Dynamin_N"/>
</dbReference>
<feature type="domain" description="Dynamin-type G" evidence="2">
    <location>
        <begin position="29"/>
        <end position="147"/>
    </location>
</feature>
<dbReference type="InterPro" id="IPR022812">
    <property type="entry name" value="Dynamin"/>
</dbReference>
<reference evidence="3 4" key="1">
    <citation type="submission" date="2019-04" db="EMBL/GenBank/DDBJ databases">
        <title>Annotation for the trematode Fasciola gigantica.</title>
        <authorList>
            <person name="Choi Y.-J."/>
        </authorList>
    </citation>
    <scope>NUCLEOTIDE SEQUENCE [LARGE SCALE GENOMIC DNA]</scope>
    <source>
        <strain evidence="3">Uganda_cow_1</strain>
    </source>
</reference>
<dbReference type="SUPFAM" id="SSF52540">
    <property type="entry name" value="P-loop containing nucleoside triphosphate hydrolases"/>
    <property type="match status" value="1"/>
</dbReference>
<dbReference type="InterPro" id="IPR019762">
    <property type="entry name" value="Dynamin_GTPase_CS"/>
</dbReference>
<dbReference type="GO" id="GO:0016185">
    <property type="term" value="P:synaptic vesicle budding from presynaptic endocytic zone membrane"/>
    <property type="evidence" value="ECO:0007669"/>
    <property type="project" value="TreeGrafter"/>
</dbReference>
<dbReference type="PRINTS" id="PR00195">
    <property type="entry name" value="DYNAMIN"/>
</dbReference>
<keyword evidence="4" id="KW-1185">Reference proteome</keyword>
<keyword evidence="1" id="KW-0547">Nucleotide-binding</keyword>
<dbReference type="GO" id="GO:0005886">
    <property type="term" value="C:plasma membrane"/>
    <property type="evidence" value="ECO:0007669"/>
    <property type="project" value="TreeGrafter"/>
</dbReference>
<dbReference type="OrthoDB" id="5061070at2759"/>
<dbReference type="InterPro" id="IPR001401">
    <property type="entry name" value="Dynamin_GTPase"/>
</dbReference>
<dbReference type="Proteomes" id="UP000316759">
    <property type="component" value="Unassembled WGS sequence"/>
</dbReference>